<dbReference type="PANTHER" id="PTHR47816:SF5">
    <property type="entry name" value="RIBOSOMAL RNA LARGE SUBUNIT METHYLTRANSFERASE G"/>
    <property type="match status" value="1"/>
</dbReference>
<keyword evidence="3 7" id="KW-0489">Methyltransferase</keyword>
<keyword evidence="1" id="KW-0963">Cytoplasm</keyword>
<dbReference type="STRING" id="288705.RSal33209_3467"/>
<dbReference type="Gene3D" id="3.40.50.150">
    <property type="entry name" value="Vaccinia Virus protein VP39"/>
    <property type="match status" value="2"/>
</dbReference>
<dbReference type="AlphaFoldDB" id="A9WVF5"/>
<accession>A9WVF5</accession>
<keyword evidence="2" id="KW-0698">rRNA processing</keyword>
<dbReference type="eggNOG" id="COG2813">
    <property type="taxonomic scope" value="Bacteria"/>
</dbReference>
<evidence type="ECO:0000313" key="8">
    <source>
        <dbReference type="Proteomes" id="UP000002007"/>
    </source>
</evidence>
<dbReference type="GO" id="GO:0052913">
    <property type="term" value="F:16S rRNA (guanine(966)-N(2))-methyltransferase activity"/>
    <property type="evidence" value="ECO:0007669"/>
    <property type="project" value="UniProtKB-EC"/>
</dbReference>
<dbReference type="PANTHER" id="PTHR47816">
    <property type="entry name" value="RIBOSOMAL RNA SMALL SUBUNIT METHYLTRANSFERASE C"/>
    <property type="match status" value="1"/>
</dbReference>
<dbReference type="GO" id="GO:0003676">
    <property type="term" value="F:nucleic acid binding"/>
    <property type="evidence" value="ECO:0007669"/>
    <property type="project" value="InterPro"/>
</dbReference>
<reference evidence="8" key="1">
    <citation type="journal article" date="2008" name="J. Bacteriol.">
        <title>Genome sequence of the fish pathogen Renibacterium salmoninarum suggests reductive evolution away from an environmental Arthrobacter ancestor.</title>
        <authorList>
            <person name="Wiens G.D."/>
            <person name="Rockey D.D."/>
            <person name="Wu Z."/>
            <person name="Chang J."/>
            <person name="Levy R."/>
            <person name="Crane S."/>
            <person name="Chen D.S."/>
            <person name="Capri G.R."/>
            <person name="Burnett J.R."/>
            <person name="Sudheesh P.S."/>
            <person name="Schipma M.J."/>
            <person name="Burd H."/>
            <person name="Bhattacharyya A."/>
            <person name="Rhodes L.D."/>
            <person name="Kaul R."/>
            <person name="Strom M.S."/>
        </authorList>
    </citation>
    <scope>NUCLEOTIDE SEQUENCE [LARGE SCALE GENOMIC DNA]</scope>
    <source>
        <strain evidence="8">ATCC 33209 / DSM 20767 / JCM 11484 / NBRC 15589 / NCIMB 2235</strain>
    </source>
</reference>
<dbReference type="Pfam" id="PF05175">
    <property type="entry name" value="MTS"/>
    <property type="match status" value="1"/>
</dbReference>
<dbReference type="PROSITE" id="PS00092">
    <property type="entry name" value="N6_MTASE"/>
    <property type="match status" value="1"/>
</dbReference>
<dbReference type="InterPro" id="IPR046977">
    <property type="entry name" value="RsmC/RlmG"/>
</dbReference>
<evidence type="ECO:0000256" key="2">
    <source>
        <dbReference type="ARBA" id="ARBA00022552"/>
    </source>
</evidence>
<evidence type="ECO:0000259" key="6">
    <source>
        <dbReference type="Pfam" id="PF26049"/>
    </source>
</evidence>
<dbReference type="Pfam" id="PF26049">
    <property type="entry name" value="RLMG_N"/>
    <property type="match status" value="1"/>
</dbReference>
<organism evidence="7 8">
    <name type="scientific">Renibacterium salmoninarum (strain ATCC 33209 / DSM 20767 / JCM 11484 / NBRC 15589 / NCIMB 2235)</name>
    <dbReference type="NCBI Taxonomy" id="288705"/>
    <lineage>
        <taxon>Bacteria</taxon>
        <taxon>Bacillati</taxon>
        <taxon>Actinomycetota</taxon>
        <taxon>Actinomycetes</taxon>
        <taxon>Micrococcales</taxon>
        <taxon>Micrococcaceae</taxon>
        <taxon>Renibacterium</taxon>
    </lineage>
</organism>
<evidence type="ECO:0000256" key="3">
    <source>
        <dbReference type="ARBA" id="ARBA00022603"/>
    </source>
</evidence>
<dbReference type="KEGG" id="rsa:RSal33209_3467"/>
<keyword evidence="8" id="KW-1185">Reference proteome</keyword>
<dbReference type="EMBL" id="CP000910">
    <property type="protein sequence ID" value="ABY25176.1"/>
    <property type="molecule type" value="Genomic_DNA"/>
</dbReference>
<proteinExistence type="predicted"/>
<dbReference type="EC" id="2.1.1.171" evidence="7"/>
<dbReference type="InterPro" id="IPR002052">
    <property type="entry name" value="DNA_methylase_N6_adenine_CS"/>
</dbReference>
<protein>
    <submittedName>
        <fullName evidence="7">16S rRNA m(2)G 966 methyltransferase</fullName>
        <ecNumber evidence="7">2.1.1.171</ecNumber>
    </submittedName>
</protein>
<dbReference type="RefSeq" id="WP_012246805.1">
    <property type="nucleotide sequence ID" value="NC_010168.1"/>
</dbReference>
<feature type="domain" description="Methyltransferase small" evidence="5">
    <location>
        <begin position="208"/>
        <end position="381"/>
    </location>
</feature>
<name>A9WVF5_RENSM</name>
<dbReference type="InterPro" id="IPR058679">
    <property type="entry name" value="RlmG_N"/>
</dbReference>
<keyword evidence="4 7" id="KW-0808">Transferase</keyword>
<evidence type="ECO:0000256" key="1">
    <source>
        <dbReference type="ARBA" id="ARBA00022490"/>
    </source>
</evidence>
<sequence>MEQTKFDPALLRRRPDIESSNLFAWDASDALLLDLATEHLDSSTTQAADVVVLNDSYGGVALGLTIRSGLNGIRVHQDLLTGEQALRLNAERLGLGELLTQLPFVDDGGAQLLGGAKLVLLKLPRSLAELEEMAQAIARFADPEVIVIAVGRIKHMSLAMNRVLAASFEEVTAGLARQKSRPLFASLPREAAVGADFPRGSVIADLNLQVRAHGEVFAGASLDIGTRFLIEQVRAGAIAIPESGTALDLGCGTGLLAVEMASAQSGLRVIATDRSAASIASAQATALANGVPQVGVLQDDAAVSLPEGSVDLILLNPPFHSGAAVHSAVATKLFHAASRLLRPGGQLFTVYNRHLTHAKVLEKVVGRSSVLAQNSKFVILRSTRRS</sequence>
<gene>
    <name evidence="7" type="ordered locus">RSal33209_3467</name>
</gene>
<dbReference type="InterPro" id="IPR029063">
    <property type="entry name" value="SAM-dependent_MTases_sf"/>
</dbReference>
<evidence type="ECO:0000259" key="5">
    <source>
        <dbReference type="Pfam" id="PF05175"/>
    </source>
</evidence>
<dbReference type="HOGENOM" id="CLU_040288_2_0_11"/>
<dbReference type="InterPro" id="IPR007848">
    <property type="entry name" value="Small_mtfrase_dom"/>
</dbReference>
<evidence type="ECO:0000313" key="7">
    <source>
        <dbReference type="EMBL" id="ABY25176.1"/>
    </source>
</evidence>
<feature type="domain" description="RlmG N-terminal" evidence="6">
    <location>
        <begin position="5"/>
        <end position="186"/>
    </location>
</feature>
<dbReference type="SUPFAM" id="SSF53335">
    <property type="entry name" value="S-adenosyl-L-methionine-dependent methyltransferases"/>
    <property type="match status" value="1"/>
</dbReference>
<dbReference type="CDD" id="cd02440">
    <property type="entry name" value="AdoMet_MTases"/>
    <property type="match status" value="1"/>
</dbReference>
<evidence type="ECO:0000256" key="4">
    <source>
        <dbReference type="ARBA" id="ARBA00022679"/>
    </source>
</evidence>
<dbReference type="Proteomes" id="UP000002007">
    <property type="component" value="Chromosome"/>
</dbReference>